<evidence type="ECO:0000256" key="5">
    <source>
        <dbReference type="ARBA" id="ARBA00023295"/>
    </source>
</evidence>
<evidence type="ECO:0000313" key="9">
    <source>
        <dbReference type="Proteomes" id="UP000515917"/>
    </source>
</evidence>
<evidence type="ECO:0000256" key="2">
    <source>
        <dbReference type="ARBA" id="ARBA00008061"/>
    </source>
</evidence>
<dbReference type="InterPro" id="IPR013780">
    <property type="entry name" value="Glyco_hydro_b"/>
</dbReference>
<name>A0A7G3G6Z2_9NEIS</name>
<evidence type="ECO:0000256" key="3">
    <source>
        <dbReference type="ARBA" id="ARBA00022490"/>
    </source>
</evidence>
<dbReference type="InterPro" id="IPR056300">
    <property type="entry name" value="SusG-like_C"/>
</dbReference>
<feature type="domain" description="Glycosyl hydrolase family 13 catalytic" evidence="7">
    <location>
        <begin position="12"/>
        <end position="407"/>
    </location>
</feature>
<dbReference type="KEGG" id="ifl:C1H71_05615"/>
<accession>A0A7G3G6Z2</accession>
<dbReference type="GO" id="GO:0005737">
    <property type="term" value="C:cytoplasm"/>
    <property type="evidence" value="ECO:0007669"/>
    <property type="project" value="UniProtKB-SubCell"/>
</dbReference>
<dbReference type="Proteomes" id="UP000515917">
    <property type="component" value="Chromosome"/>
</dbReference>
<dbReference type="SMART" id="SM00642">
    <property type="entry name" value="Aamy"/>
    <property type="match status" value="1"/>
</dbReference>
<dbReference type="Gene3D" id="3.90.400.10">
    <property type="entry name" value="Oligo-1,6-glucosidase, Domain 2"/>
    <property type="match status" value="1"/>
</dbReference>
<dbReference type="SUPFAM" id="SSF51445">
    <property type="entry name" value="(Trans)glycosidases"/>
    <property type="match status" value="1"/>
</dbReference>
<sequence length="550" mass="62666">MQQDWQSSVVYQIYPKSFCSHQGRATGDLLGIVDKLDYLQWLGVDYLWLTPIYASPQKDNGYDVSDYYAIDPAYGNMADFDLLLSEASARGLRIMLDIVVNHTSVQHAWFQEALKGRDNPYRDFYIWRDQPNNWQSKFGGSAWALDSASGQYYLHLFDESQADLNWENPKLRQAVFEMMQFWADKGVAGFRLDVINLISKQQDFSDDDSDGRRFYTDGPRVHEYLQEMHRAVFAGRDLLTVGEMSSTTLPHCIQYSRPDRHELSMTFNFHHLKVDYPNGEKWQAAPYDFIELKRILSDWQSGMNEGGGWNAIFWCNHDQPRVVSRFGDDGRYRVESAKMLATTLHGLQGTPYIYQGEEIGMANPAFTDISEYRDVETLNAYQNLSAAGVPEAEIMAAIKQKSRDNSRTPMQWDDSLNAGFSSAEPWISIASQPEKVNVAAARADADSVLHHYRQLITLRKTSAALKYGNYCCLSADDPAIWAYSRSSDGESLLIVSNFSPSEADFALPPLAIPADWVAEVLLANYEQSISDFKHFKLRPYESLLIRFSPS</sequence>
<dbReference type="EC" id="3.2.1.93" evidence="6"/>
<protein>
    <recommendedName>
        <fullName evidence="6">Alpha,alpha-phosphotrehalase</fullName>
        <ecNumber evidence="6">3.2.1.93</ecNumber>
    </recommendedName>
</protein>
<reference evidence="8 9" key="1">
    <citation type="submission" date="2018-01" db="EMBL/GenBank/DDBJ databases">
        <title>Genome sequence of Iodobacter sp. strain PCH194 isolated from Indian Trans-Himalaya.</title>
        <authorList>
            <person name="Kumar V."/>
            <person name="Thakur V."/>
            <person name="Kumar S."/>
            <person name="Singh D."/>
        </authorList>
    </citation>
    <scope>NUCLEOTIDE SEQUENCE [LARGE SCALE GENOMIC DNA]</scope>
    <source>
        <strain evidence="8 9">PCH194</strain>
    </source>
</reference>
<dbReference type="RefSeq" id="WP_130105684.1">
    <property type="nucleotide sequence ID" value="NZ_CP025781.1"/>
</dbReference>
<keyword evidence="3" id="KW-0963">Cytoplasm</keyword>
<evidence type="ECO:0000259" key="7">
    <source>
        <dbReference type="SMART" id="SM00642"/>
    </source>
</evidence>
<gene>
    <name evidence="8" type="primary">treC</name>
    <name evidence="8" type="ORF">C1H71_05615</name>
</gene>
<comment type="similarity">
    <text evidence="2">Belongs to the glycosyl hydrolase 13 family.</text>
</comment>
<keyword evidence="9" id="KW-1185">Reference proteome</keyword>
<organism evidence="8 9">
    <name type="scientific">Iodobacter fluviatilis</name>
    <dbReference type="NCBI Taxonomy" id="537"/>
    <lineage>
        <taxon>Bacteria</taxon>
        <taxon>Pseudomonadati</taxon>
        <taxon>Pseudomonadota</taxon>
        <taxon>Betaproteobacteria</taxon>
        <taxon>Neisseriales</taxon>
        <taxon>Chitinibacteraceae</taxon>
        <taxon>Iodobacter</taxon>
    </lineage>
</organism>
<dbReference type="InterPro" id="IPR017853">
    <property type="entry name" value="GH"/>
</dbReference>
<comment type="subcellular location">
    <subcellularLocation>
        <location evidence="1">Cytoplasm</location>
    </subcellularLocation>
</comment>
<dbReference type="GO" id="GO:0005993">
    <property type="term" value="P:trehalose catabolic process"/>
    <property type="evidence" value="ECO:0007669"/>
    <property type="project" value="InterPro"/>
</dbReference>
<dbReference type="NCBIfam" id="NF008183">
    <property type="entry name" value="PRK10933.1"/>
    <property type="match status" value="1"/>
</dbReference>
<dbReference type="NCBIfam" id="TIGR02403">
    <property type="entry name" value="trehalose_treC"/>
    <property type="match status" value="1"/>
</dbReference>
<dbReference type="GO" id="GO:0004556">
    <property type="term" value="F:alpha-amylase activity"/>
    <property type="evidence" value="ECO:0007669"/>
    <property type="project" value="TreeGrafter"/>
</dbReference>
<dbReference type="SUPFAM" id="SSF51011">
    <property type="entry name" value="Glycosyl hydrolase domain"/>
    <property type="match status" value="1"/>
</dbReference>
<dbReference type="InterPro" id="IPR045857">
    <property type="entry name" value="O16G_dom_2"/>
</dbReference>
<dbReference type="Pfam" id="PF23915">
    <property type="entry name" value="SusG_C"/>
    <property type="match status" value="1"/>
</dbReference>
<dbReference type="EMBL" id="CP025781">
    <property type="protein sequence ID" value="QBC43077.1"/>
    <property type="molecule type" value="Genomic_DNA"/>
</dbReference>
<dbReference type="FunFam" id="2.60.40.1180:FF:000007">
    <property type="entry name" value="Sucrose isomerase"/>
    <property type="match status" value="1"/>
</dbReference>
<keyword evidence="5" id="KW-0326">Glycosidase</keyword>
<keyword evidence="4" id="KW-0378">Hydrolase</keyword>
<proteinExistence type="inferred from homology"/>
<evidence type="ECO:0000256" key="1">
    <source>
        <dbReference type="ARBA" id="ARBA00004496"/>
    </source>
</evidence>
<dbReference type="PANTHER" id="PTHR10357">
    <property type="entry name" value="ALPHA-AMYLASE FAMILY MEMBER"/>
    <property type="match status" value="1"/>
</dbReference>
<dbReference type="GO" id="GO:0008788">
    <property type="term" value="F:alpha,alpha-phosphotrehalase activity"/>
    <property type="evidence" value="ECO:0007669"/>
    <property type="project" value="UniProtKB-UniRule"/>
</dbReference>
<dbReference type="FunFam" id="3.90.400.10:FF:000002">
    <property type="entry name" value="Sucrose isomerase"/>
    <property type="match status" value="1"/>
</dbReference>
<evidence type="ECO:0000313" key="8">
    <source>
        <dbReference type="EMBL" id="QBC43077.1"/>
    </source>
</evidence>
<dbReference type="PANTHER" id="PTHR10357:SF217">
    <property type="entry name" value="TREHALOSE-6-PHOSPHATE HYDROLASE"/>
    <property type="match status" value="1"/>
</dbReference>
<dbReference type="FunFam" id="3.20.20.80:FF:000014">
    <property type="entry name" value="Alpha,alpha-phosphotrehalase"/>
    <property type="match status" value="1"/>
</dbReference>
<dbReference type="Gene3D" id="2.60.40.1180">
    <property type="entry name" value="Golgi alpha-mannosidase II"/>
    <property type="match status" value="1"/>
</dbReference>
<dbReference type="InterPro" id="IPR012769">
    <property type="entry name" value="Trehalose_TreC"/>
</dbReference>
<dbReference type="Gene3D" id="3.20.20.80">
    <property type="entry name" value="Glycosidases"/>
    <property type="match status" value="1"/>
</dbReference>
<dbReference type="InterPro" id="IPR006047">
    <property type="entry name" value="GH13_cat_dom"/>
</dbReference>
<dbReference type="Pfam" id="PF00128">
    <property type="entry name" value="Alpha-amylase"/>
    <property type="match status" value="1"/>
</dbReference>
<dbReference type="AlphaFoldDB" id="A0A7G3G6Z2"/>
<dbReference type="CDD" id="cd11333">
    <property type="entry name" value="AmyAc_SI_OligoGlu_DGase"/>
    <property type="match status" value="1"/>
</dbReference>
<evidence type="ECO:0000256" key="6">
    <source>
        <dbReference type="NCBIfam" id="TIGR02403"/>
    </source>
</evidence>
<evidence type="ECO:0000256" key="4">
    <source>
        <dbReference type="ARBA" id="ARBA00022801"/>
    </source>
</evidence>